<evidence type="ECO:0000313" key="2">
    <source>
        <dbReference type="EMBL" id="EON97168.1"/>
    </source>
</evidence>
<dbReference type="Proteomes" id="UP000014074">
    <property type="component" value="Unassembled WGS sequence"/>
</dbReference>
<dbReference type="eggNOG" id="ENOG502SXX6">
    <property type="taxonomic scope" value="Eukaryota"/>
</dbReference>
<sequence length="604" mass="68996">MGRWSLSKRRKFRFDELRFEVQFEAPVIFVCPPSNSRGPVANKPIWYIDGTEQSLKLTRIELDSQDAGKAKQLTAGQRQRQEKDSIHTADNDRATWVTMLTELQRMEDDSRVWQNEQYKRKPEHPQVEFRNHTLAVAVQSKPRSWDTMPSNVKKPYATTTMCHMIEMAAILGLHWKEFDRSRDKYRAEGNGCVLTGTHVSDLGIMFTFQIAGKRKFTDNRLIPVDEAKELCFGYVPTIFRSSSDPRRLDPFEEPKDIEVMQFSSRAEIAETVTLLGCNKNTSNYFLNDGKKHSHLFPIAFEIIGMLGKSLHIKNSCFRMLPNPTIYHWDKKFFSLRKLLHEFRKNVGNSDLTLPTDRVAAIEVLAERVEDSCKVAGGHEYPLALTDALHDSIDKCDEFLRGDSRSTVLLVIRHHLQEVLAMLNEEKVADADGDGSDDDVEPPKFEDLNAASPEERQKKFMEIYFVLVLDRVKTKVQRATLRKSRTTAGTDYSNATLYVPYSGTLRPETPISGSVTPSPSPSPEPLGRDEKVDVNGTPNPDASIIRSTLLRKHDSGFMEGRASDIWCTLQFRMLCWLLLHDFHKRDVQNVNKSELLGSRLPVYIA</sequence>
<dbReference type="AlphaFoldDB" id="R8BCZ0"/>
<dbReference type="HOGENOM" id="CLU_009106_1_0_1"/>
<feature type="region of interest" description="Disordered" evidence="1">
    <location>
        <begin position="429"/>
        <end position="451"/>
    </location>
</feature>
<dbReference type="KEGG" id="tmn:UCRPA7_7267"/>
<organism evidence="2 3">
    <name type="scientific">Phaeoacremonium minimum (strain UCR-PA7)</name>
    <name type="common">Esca disease fungus</name>
    <name type="synonym">Togninia minima</name>
    <dbReference type="NCBI Taxonomy" id="1286976"/>
    <lineage>
        <taxon>Eukaryota</taxon>
        <taxon>Fungi</taxon>
        <taxon>Dikarya</taxon>
        <taxon>Ascomycota</taxon>
        <taxon>Pezizomycotina</taxon>
        <taxon>Sordariomycetes</taxon>
        <taxon>Sordariomycetidae</taxon>
        <taxon>Togniniales</taxon>
        <taxon>Togniniaceae</taxon>
        <taxon>Phaeoacremonium</taxon>
    </lineage>
</organism>
<dbReference type="GeneID" id="19328009"/>
<dbReference type="EMBL" id="KB933277">
    <property type="protein sequence ID" value="EON97168.1"/>
    <property type="molecule type" value="Genomic_DNA"/>
</dbReference>
<evidence type="ECO:0000256" key="1">
    <source>
        <dbReference type="SAM" id="MobiDB-lite"/>
    </source>
</evidence>
<evidence type="ECO:0000313" key="3">
    <source>
        <dbReference type="Proteomes" id="UP000014074"/>
    </source>
</evidence>
<reference evidence="3" key="1">
    <citation type="journal article" date="2013" name="Genome Announc.">
        <title>Draft genome sequence of the ascomycete Phaeoacremonium aleophilum strain UCR-PA7, a causal agent of the esca disease complex in grapevines.</title>
        <authorList>
            <person name="Blanco-Ulate B."/>
            <person name="Rolshausen P."/>
            <person name="Cantu D."/>
        </authorList>
    </citation>
    <scope>NUCLEOTIDE SEQUENCE [LARGE SCALE GENOMIC DNA]</scope>
    <source>
        <strain evidence="3">UCR-PA7</strain>
    </source>
</reference>
<gene>
    <name evidence="2" type="ORF">UCRPA7_7267</name>
</gene>
<keyword evidence="3" id="KW-1185">Reference proteome</keyword>
<feature type="region of interest" description="Disordered" evidence="1">
    <location>
        <begin position="66"/>
        <end position="86"/>
    </location>
</feature>
<dbReference type="RefSeq" id="XP_007917990.1">
    <property type="nucleotide sequence ID" value="XM_007919799.1"/>
</dbReference>
<feature type="compositionally biased region" description="Basic and acidic residues" evidence="1">
    <location>
        <begin position="440"/>
        <end position="451"/>
    </location>
</feature>
<dbReference type="OrthoDB" id="5227693at2759"/>
<accession>R8BCZ0</accession>
<protein>
    <submittedName>
        <fullName evidence="2">Putative modin protein</fullName>
    </submittedName>
</protein>
<name>R8BCZ0_PHAM7</name>
<proteinExistence type="predicted"/>
<feature type="region of interest" description="Disordered" evidence="1">
    <location>
        <begin position="507"/>
        <end position="537"/>
    </location>
</feature>
<feature type="compositionally biased region" description="Acidic residues" evidence="1">
    <location>
        <begin position="430"/>
        <end position="439"/>
    </location>
</feature>